<dbReference type="GO" id="GO:0005938">
    <property type="term" value="C:cell cortex"/>
    <property type="evidence" value="ECO:0007669"/>
    <property type="project" value="TreeGrafter"/>
</dbReference>
<comment type="subcellular location">
    <subcellularLocation>
        <location evidence="1">Cytoplasm</location>
        <location evidence="1">Cytoskeleton</location>
    </subcellularLocation>
</comment>
<dbReference type="Pfam" id="PF00235">
    <property type="entry name" value="Profilin"/>
    <property type="match status" value="1"/>
</dbReference>
<dbReference type="InterPro" id="IPR048278">
    <property type="entry name" value="PFN"/>
</dbReference>
<dbReference type="OrthoDB" id="421374at2759"/>
<organism evidence="8 10">
    <name type="scientific">Aspergillus hiratsukae</name>
    <dbReference type="NCBI Taxonomy" id="1194566"/>
    <lineage>
        <taxon>Eukaryota</taxon>
        <taxon>Fungi</taxon>
        <taxon>Dikarya</taxon>
        <taxon>Ascomycota</taxon>
        <taxon>Pezizomycotina</taxon>
        <taxon>Eurotiomycetes</taxon>
        <taxon>Eurotiomycetidae</taxon>
        <taxon>Eurotiales</taxon>
        <taxon>Aspergillaceae</taxon>
        <taxon>Aspergillus</taxon>
        <taxon>Aspergillus subgen. Fumigati</taxon>
    </lineage>
</organism>
<dbReference type="PRINTS" id="PR00392">
    <property type="entry name" value="PROFILIN"/>
</dbReference>
<dbReference type="EMBL" id="JACBAF010002149">
    <property type="protein sequence ID" value="KAF7166182.1"/>
    <property type="molecule type" value="Genomic_DNA"/>
</dbReference>
<dbReference type="Proteomes" id="UP000662466">
    <property type="component" value="Unassembled WGS sequence"/>
</dbReference>
<sequence length="110" mass="11372">MAKAAIISLLDRTVAATAPEFLQEGEVNGLLEGFKQPDSAVGSGITVGGVEYTCLKADGRSIHATKEATGAVFAKTNMTIVIAIYDEKHDVGSAAQLVEGLANHLVNEGS</sequence>
<comment type="similarity">
    <text evidence="2 6">Belongs to the profilin family.</text>
</comment>
<dbReference type="SMART" id="SM00392">
    <property type="entry name" value="PROF"/>
    <property type="match status" value="1"/>
</dbReference>
<proteinExistence type="inferred from homology"/>
<reference evidence="8" key="1">
    <citation type="submission" date="2020-06" db="EMBL/GenBank/DDBJ databases">
        <title>Draft genome sequences of strains closely related to Aspergillus parafelis and Aspergillus hiratsukae.</title>
        <authorList>
            <person name="Dos Santos R.A.C."/>
            <person name="Rivero-Menendez O."/>
            <person name="Steenwyk J.L."/>
            <person name="Mead M.E."/>
            <person name="Goldman G.H."/>
            <person name="Alastruey-Izquierdo A."/>
            <person name="Rokas A."/>
        </authorList>
    </citation>
    <scope>NUCLEOTIDE SEQUENCE</scope>
    <source>
        <strain evidence="7">CNM-CM5793</strain>
        <strain evidence="8">CNM-CM6106</strain>
    </source>
</reference>
<evidence type="ECO:0000313" key="7">
    <source>
        <dbReference type="EMBL" id="KAF7125932.1"/>
    </source>
</evidence>
<keyword evidence="4 6" id="KW-0009">Actin-binding</keyword>
<evidence type="ECO:0000313" key="9">
    <source>
        <dbReference type="Proteomes" id="UP000630445"/>
    </source>
</evidence>
<protein>
    <recommendedName>
        <fullName evidence="6">Profilin</fullName>
    </recommendedName>
</protein>
<keyword evidence="9" id="KW-1185">Reference proteome</keyword>
<dbReference type="PANTHER" id="PTHR11604:SF0">
    <property type="entry name" value="PROFILIN"/>
    <property type="match status" value="1"/>
</dbReference>
<dbReference type="AlphaFoldDB" id="A0A8H6UTD6"/>
<dbReference type="CDD" id="cd00148">
    <property type="entry name" value="PROF"/>
    <property type="match status" value="1"/>
</dbReference>
<evidence type="ECO:0000313" key="10">
    <source>
        <dbReference type="Proteomes" id="UP000662466"/>
    </source>
</evidence>
<accession>A0A8H6UTD6</accession>
<keyword evidence="3" id="KW-0963">Cytoplasm</keyword>
<evidence type="ECO:0000256" key="4">
    <source>
        <dbReference type="ARBA" id="ARBA00023203"/>
    </source>
</evidence>
<dbReference type="Gene3D" id="3.30.450.30">
    <property type="entry name" value="Dynein light chain 2a, cytoplasmic"/>
    <property type="match status" value="1"/>
</dbReference>
<dbReference type="GO" id="GO:0005856">
    <property type="term" value="C:cytoskeleton"/>
    <property type="evidence" value="ECO:0007669"/>
    <property type="project" value="UniProtKB-SubCell"/>
</dbReference>
<name>A0A8H6UTD6_9EURO</name>
<evidence type="ECO:0000256" key="3">
    <source>
        <dbReference type="ARBA" id="ARBA00022490"/>
    </source>
</evidence>
<dbReference type="Proteomes" id="UP000630445">
    <property type="component" value="Unassembled WGS sequence"/>
</dbReference>
<dbReference type="SUPFAM" id="SSF55770">
    <property type="entry name" value="Profilin (actin-binding protein)"/>
    <property type="match status" value="1"/>
</dbReference>
<evidence type="ECO:0000256" key="5">
    <source>
        <dbReference type="ARBA" id="ARBA00023212"/>
    </source>
</evidence>
<evidence type="ECO:0000313" key="8">
    <source>
        <dbReference type="EMBL" id="KAF7166182.1"/>
    </source>
</evidence>
<dbReference type="GO" id="GO:0003785">
    <property type="term" value="F:actin monomer binding"/>
    <property type="evidence" value="ECO:0007669"/>
    <property type="project" value="TreeGrafter"/>
</dbReference>
<evidence type="ECO:0000256" key="6">
    <source>
        <dbReference type="RuleBase" id="RU003909"/>
    </source>
</evidence>
<dbReference type="InterPro" id="IPR036140">
    <property type="entry name" value="PFN_sf"/>
</dbReference>
<dbReference type="InterPro" id="IPR005455">
    <property type="entry name" value="PFN_euk"/>
</dbReference>
<keyword evidence="5" id="KW-0206">Cytoskeleton</keyword>
<gene>
    <name evidence="7" type="ORF">CNMCM5793_002291</name>
    <name evidence="8" type="ORF">CNMCM6106_002106</name>
</gene>
<dbReference type="PANTHER" id="PTHR11604">
    <property type="entry name" value="PROFILIN"/>
    <property type="match status" value="1"/>
</dbReference>
<evidence type="ECO:0000256" key="2">
    <source>
        <dbReference type="ARBA" id="ARBA00010058"/>
    </source>
</evidence>
<comment type="caution">
    <text evidence="8">The sequence shown here is derived from an EMBL/GenBank/DDBJ whole genome shotgun (WGS) entry which is preliminary data.</text>
</comment>
<dbReference type="EMBL" id="JACBAD010001959">
    <property type="protein sequence ID" value="KAF7125932.1"/>
    <property type="molecule type" value="Genomic_DNA"/>
</dbReference>
<evidence type="ECO:0000256" key="1">
    <source>
        <dbReference type="ARBA" id="ARBA00004245"/>
    </source>
</evidence>